<keyword evidence="3 5" id="KW-1133">Transmembrane helix</keyword>
<dbReference type="PANTHER" id="PTHR35529:SF2">
    <property type="entry name" value="SPORULATION PROTEIN YTAF-RELATED"/>
    <property type="match status" value="1"/>
</dbReference>
<dbReference type="AlphaFoldDB" id="A0A2K9P4W9"/>
<evidence type="ECO:0000256" key="2">
    <source>
        <dbReference type="ARBA" id="ARBA00022692"/>
    </source>
</evidence>
<dbReference type="InterPro" id="IPR003810">
    <property type="entry name" value="Mntp/YtaF"/>
</dbReference>
<dbReference type="PANTHER" id="PTHR35529">
    <property type="entry name" value="MANGANESE EFFLUX PUMP MNTP-RELATED"/>
    <property type="match status" value="1"/>
</dbReference>
<feature type="transmembrane region" description="Helical" evidence="5">
    <location>
        <begin position="129"/>
        <end position="151"/>
    </location>
</feature>
<reference evidence="6 7" key="1">
    <citation type="submission" date="2017-04" db="EMBL/GenBank/DDBJ databases">
        <title>Monoglobus pectinilyticus 14 draft genome.</title>
        <authorList>
            <person name="Kim C."/>
            <person name="Rosendale D.I."/>
            <person name="Kelly W.J."/>
            <person name="Tannock G.W."/>
            <person name="Patchett M.L."/>
            <person name="Jordens J.Z."/>
        </authorList>
    </citation>
    <scope>NUCLEOTIDE SEQUENCE [LARGE SCALE GENOMIC DNA]</scope>
    <source>
        <strain evidence="6 7">14</strain>
    </source>
</reference>
<evidence type="ECO:0000256" key="1">
    <source>
        <dbReference type="ARBA" id="ARBA00022475"/>
    </source>
</evidence>
<feature type="transmembrane region" description="Helical" evidence="5">
    <location>
        <begin position="63"/>
        <end position="82"/>
    </location>
</feature>
<dbReference type="GeneID" id="98063536"/>
<name>A0A2K9P4W9_9FIRM</name>
<keyword evidence="2 5" id="KW-0812">Transmembrane</keyword>
<evidence type="ECO:0000256" key="3">
    <source>
        <dbReference type="ARBA" id="ARBA00022989"/>
    </source>
</evidence>
<feature type="transmembrane region" description="Helical" evidence="5">
    <location>
        <begin position="33"/>
        <end position="56"/>
    </location>
</feature>
<protein>
    <submittedName>
        <fullName evidence="6">Manganese efflux pump MntP</fullName>
    </submittedName>
</protein>
<organism evidence="6 7">
    <name type="scientific">Monoglobus pectinilyticus</name>
    <dbReference type="NCBI Taxonomy" id="1981510"/>
    <lineage>
        <taxon>Bacteria</taxon>
        <taxon>Bacillati</taxon>
        <taxon>Bacillota</taxon>
        <taxon>Clostridia</taxon>
        <taxon>Monoglobales</taxon>
        <taxon>Monoglobaceae</taxon>
        <taxon>Monoglobus</taxon>
    </lineage>
</organism>
<evidence type="ECO:0000313" key="6">
    <source>
        <dbReference type="EMBL" id="AUO20306.1"/>
    </source>
</evidence>
<accession>A0A2K9P4W9</accession>
<proteinExistence type="predicted"/>
<dbReference type="OrthoDB" id="1650809at2"/>
<evidence type="ECO:0000256" key="4">
    <source>
        <dbReference type="ARBA" id="ARBA00023136"/>
    </source>
</evidence>
<dbReference type="Pfam" id="PF02659">
    <property type="entry name" value="Mntp"/>
    <property type="match status" value="1"/>
</dbReference>
<sequence>MLFCFLLAFILSFDSLGIGVAYGVKKIYVPKTIRLIISLASFTLSFISTAVSRLAISVIFSPFVSDLIGAIIFFVIGIYMLLSLNKSDLSFGDTDNSLDIDRKEALCIGIAVSMDSSATGLGLGTNASFWFPVAIFCMQYLMLSLGIFLGGTVKKFPKINDKFLTAIPGIILITLGLLRLFNIIF</sequence>
<evidence type="ECO:0000313" key="7">
    <source>
        <dbReference type="Proteomes" id="UP000235589"/>
    </source>
</evidence>
<keyword evidence="1" id="KW-1003">Cell membrane</keyword>
<evidence type="ECO:0000256" key="5">
    <source>
        <dbReference type="SAM" id="Phobius"/>
    </source>
</evidence>
<dbReference type="RefSeq" id="WP_102366436.1">
    <property type="nucleotide sequence ID" value="NZ_CP020991.1"/>
</dbReference>
<gene>
    <name evidence="6" type="ORF">B9O19_02164</name>
</gene>
<keyword evidence="4 5" id="KW-0472">Membrane</keyword>
<feature type="transmembrane region" description="Helical" evidence="5">
    <location>
        <begin position="163"/>
        <end position="184"/>
    </location>
</feature>
<dbReference type="Proteomes" id="UP000235589">
    <property type="component" value="Chromosome"/>
</dbReference>
<dbReference type="KEGG" id="mpec:B9O19_02164"/>
<keyword evidence="7" id="KW-1185">Reference proteome</keyword>
<dbReference type="EMBL" id="CP020991">
    <property type="protein sequence ID" value="AUO20306.1"/>
    <property type="molecule type" value="Genomic_DNA"/>
</dbReference>